<evidence type="ECO:0000256" key="6">
    <source>
        <dbReference type="SAM" id="Phobius"/>
    </source>
</evidence>
<evidence type="ECO:0000256" key="2">
    <source>
        <dbReference type="ARBA" id="ARBA00022475"/>
    </source>
</evidence>
<feature type="transmembrane region" description="Helical" evidence="6">
    <location>
        <begin position="306"/>
        <end position="328"/>
    </location>
</feature>
<feature type="transmembrane region" description="Helical" evidence="6">
    <location>
        <begin position="121"/>
        <end position="145"/>
    </location>
</feature>
<evidence type="ECO:0000313" key="7">
    <source>
        <dbReference type="EMBL" id="GLX77581.1"/>
    </source>
</evidence>
<dbReference type="Proteomes" id="UP001157186">
    <property type="component" value="Unassembled WGS sequence"/>
</dbReference>
<evidence type="ECO:0000313" key="8">
    <source>
        <dbReference type="Proteomes" id="UP001157186"/>
    </source>
</evidence>
<gene>
    <name evidence="7" type="ORF">tinsulaeT_09210</name>
</gene>
<feature type="transmembrane region" description="Helical" evidence="6">
    <location>
        <begin position="157"/>
        <end position="174"/>
    </location>
</feature>
<dbReference type="Pfam" id="PF13440">
    <property type="entry name" value="Polysacc_synt_3"/>
    <property type="match status" value="1"/>
</dbReference>
<feature type="transmembrane region" description="Helical" evidence="6">
    <location>
        <begin position="401"/>
        <end position="421"/>
    </location>
</feature>
<dbReference type="InterPro" id="IPR050833">
    <property type="entry name" value="Poly_Biosynth_Transport"/>
</dbReference>
<sequence>MPFLCNIKESAIVRSILVLVGGTAGAQAVTFLLSPIITRLYTPEALGIFGSFIAIVAVLLPIAAFSLPIAIVLPEKNEEARKIAKLATFISVFFSIALAIFFIIFKSQLAVFFKTNEDSSLLLILLISLAVLLGTILAICSQWLIRNKLFMISAKTMMLHSIISNTLKVIIGLLSPTGKALIILNVFGTLLHSILLIAFVKKNKKNGAAAIPIGAYFDVKLLKKYKAFVVYRGPQGVLANINQNIPIILLASFYSPAVTGIYVLCRTVLILPITLIAKSVNDVIYPQINKAYLQYKPIVPLLKSTTMGLAVLALPPLLLFIITGPQLFAFVFGENWQQSGEFSQWLTIWFYFNFINRACVAAIPVLKLEAFLLGNSILNFLLSILGFFLGNFLFSEEIYAIALYSLLGIIPQVFLIIYVFISALKHDRLLGE</sequence>
<keyword evidence="8" id="KW-1185">Reference proteome</keyword>
<evidence type="ECO:0000256" key="5">
    <source>
        <dbReference type="ARBA" id="ARBA00023136"/>
    </source>
</evidence>
<feature type="transmembrane region" description="Helical" evidence="6">
    <location>
        <begin position="12"/>
        <end position="33"/>
    </location>
</feature>
<feature type="transmembrane region" description="Helical" evidence="6">
    <location>
        <begin position="180"/>
        <end position="200"/>
    </location>
</feature>
<organism evidence="7 8">
    <name type="scientific">Thalassotalea insulae</name>
    <dbReference type="NCBI Taxonomy" id="2056778"/>
    <lineage>
        <taxon>Bacteria</taxon>
        <taxon>Pseudomonadati</taxon>
        <taxon>Pseudomonadota</taxon>
        <taxon>Gammaproteobacteria</taxon>
        <taxon>Alteromonadales</taxon>
        <taxon>Colwelliaceae</taxon>
        <taxon>Thalassotalea</taxon>
    </lineage>
</organism>
<keyword evidence="5 6" id="KW-0472">Membrane</keyword>
<dbReference type="PANTHER" id="PTHR30250:SF28">
    <property type="entry name" value="POLYSACCHARIDE BIOSYNTHESIS PROTEIN"/>
    <property type="match status" value="1"/>
</dbReference>
<proteinExistence type="predicted"/>
<comment type="caution">
    <text evidence="7">The sequence shown here is derived from an EMBL/GenBank/DDBJ whole genome shotgun (WGS) entry which is preliminary data.</text>
</comment>
<dbReference type="PANTHER" id="PTHR30250">
    <property type="entry name" value="PST FAMILY PREDICTED COLANIC ACID TRANSPORTER"/>
    <property type="match status" value="1"/>
</dbReference>
<evidence type="ECO:0000256" key="4">
    <source>
        <dbReference type="ARBA" id="ARBA00022989"/>
    </source>
</evidence>
<keyword evidence="4 6" id="KW-1133">Transmembrane helix</keyword>
<feature type="transmembrane region" description="Helical" evidence="6">
    <location>
        <begin position="86"/>
        <end position="105"/>
    </location>
</feature>
<evidence type="ECO:0000256" key="3">
    <source>
        <dbReference type="ARBA" id="ARBA00022692"/>
    </source>
</evidence>
<reference evidence="7 8" key="1">
    <citation type="submission" date="2023-03" db="EMBL/GenBank/DDBJ databases">
        <title>Draft genome sequence of Thalassotalea insulae KCTC 62186T.</title>
        <authorList>
            <person name="Sawabe T."/>
        </authorList>
    </citation>
    <scope>NUCLEOTIDE SEQUENCE [LARGE SCALE GENOMIC DNA]</scope>
    <source>
        <strain evidence="7 8">KCTC 62186</strain>
    </source>
</reference>
<keyword evidence="3 6" id="KW-0812">Transmembrane</keyword>
<evidence type="ECO:0000256" key="1">
    <source>
        <dbReference type="ARBA" id="ARBA00004651"/>
    </source>
</evidence>
<comment type="subcellular location">
    <subcellularLocation>
        <location evidence="1">Cell membrane</location>
        <topology evidence="1">Multi-pass membrane protein</topology>
    </subcellularLocation>
</comment>
<feature type="transmembrane region" description="Helical" evidence="6">
    <location>
        <begin position="378"/>
        <end position="395"/>
    </location>
</feature>
<protein>
    <submittedName>
        <fullName evidence="7">Polysaccharide biosynthesis protein</fullName>
    </submittedName>
</protein>
<keyword evidence="2" id="KW-1003">Cell membrane</keyword>
<feature type="transmembrane region" description="Helical" evidence="6">
    <location>
        <begin position="45"/>
        <end position="74"/>
    </location>
</feature>
<dbReference type="RefSeq" id="WP_284243451.1">
    <property type="nucleotide sequence ID" value="NZ_BSST01000001.1"/>
</dbReference>
<accession>A0ABQ6GSC2</accession>
<feature type="transmembrane region" description="Helical" evidence="6">
    <location>
        <begin position="348"/>
        <end position="366"/>
    </location>
</feature>
<name>A0ABQ6GSC2_9GAMM</name>
<dbReference type="EMBL" id="BSST01000001">
    <property type="protein sequence ID" value="GLX77581.1"/>
    <property type="molecule type" value="Genomic_DNA"/>
</dbReference>